<dbReference type="PANTHER" id="PTHR22792">
    <property type="entry name" value="LUPUS LA PROTEIN-RELATED"/>
    <property type="match status" value="1"/>
</dbReference>
<feature type="compositionally biased region" description="Polar residues" evidence="4">
    <location>
        <begin position="11"/>
        <end position="25"/>
    </location>
</feature>
<feature type="domain" description="HTH La-type RNA-binding" evidence="6">
    <location>
        <begin position="254"/>
        <end position="343"/>
    </location>
</feature>
<feature type="compositionally biased region" description="Low complexity" evidence="4">
    <location>
        <begin position="946"/>
        <end position="965"/>
    </location>
</feature>
<feature type="compositionally biased region" description="Basic and acidic residues" evidence="4">
    <location>
        <begin position="545"/>
        <end position="556"/>
    </location>
</feature>
<feature type="compositionally biased region" description="Polar residues" evidence="4">
    <location>
        <begin position="591"/>
        <end position="602"/>
    </location>
</feature>
<dbReference type="GO" id="GO:0010494">
    <property type="term" value="C:cytoplasmic stress granule"/>
    <property type="evidence" value="ECO:0007669"/>
    <property type="project" value="TreeGrafter"/>
</dbReference>
<dbReference type="SUPFAM" id="SSF54928">
    <property type="entry name" value="RNA-binding domain, RBD"/>
    <property type="match status" value="1"/>
</dbReference>
<feature type="compositionally biased region" description="Basic and acidic residues" evidence="4">
    <location>
        <begin position="966"/>
        <end position="1012"/>
    </location>
</feature>
<keyword evidence="2 3" id="KW-0694">RNA-binding</keyword>
<dbReference type="Gene3D" id="3.30.70.330">
    <property type="match status" value="1"/>
</dbReference>
<dbReference type="GO" id="GO:0045727">
    <property type="term" value="P:positive regulation of translation"/>
    <property type="evidence" value="ECO:0007669"/>
    <property type="project" value="TreeGrafter"/>
</dbReference>
<evidence type="ECO:0000259" key="6">
    <source>
        <dbReference type="PROSITE" id="PS50961"/>
    </source>
</evidence>
<feature type="region of interest" description="Disordered" evidence="4">
    <location>
        <begin position="40"/>
        <end position="133"/>
    </location>
</feature>
<dbReference type="InterPro" id="IPR000504">
    <property type="entry name" value="RRM_dom"/>
</dbReference>
<feature type="compositionally biased region" description="Pro residues" evidence="4">
    <location>
        <begin position="105"/>
        <end position="121"/>
    </location>
</feature>
<dbReference type="Pfam" id="PF05383">
    <property type="entry name" value="La"/>
    <property type="match status" value="1"/>
</dbReference>
<evidence type="ECO:0000256" key="2">
    <source>
        <dbReference type="ARBA" id="ARBA00022884"/>
    </source>
</evidence>
<dbReference type="SMART" id="SM00715">
    <property type="entry name" value="LA"/>
    <property type="match status" value="1"/>
</dbReference>
<dbReference type="Pfam" id="PF26088">
    <property type="entry name" value="RRM_LARP4"/>
    <property type="match status" value="1"/>
</dbReference>
<comment type="caution">
    <text evidence="7">The sequence shown here is derived from an EMBL/GenBank/DDBJ whole genome shotgun (WGS) entry which is preliminary data.</text>
</comment>
<dbReference type="PROSITE" id="PS50102">
    <property type="entry name" value="RRM"/>
    <property type="match status" value="1"/>
</dbReference>
<dbReference type="GO" id="GO:0003730">
    <property type="term" value="F:mRNA 3'-UTR binding"/>
    <property type="evidence" value="ECO:0007669"/>
    <property type="project" value="TreeGrafter"/>
</dbReference>
<evidence type="ECO:0008006" key="9">
    <source>
        <dbReference type="Google" id="ProtNLM"/>
    </source>
</evidence>
<reference evidence="7 8" key="1">
    <citation type="submission" date="2024-02" db="EMBL/GenBank/DDBJ databases">
        <title>Chromosome-scale genome assembly of the rough periwinkle Littorina saxatilis.</title>
        <authorList>
            <person name="De Jode A."/>
            <person name="Faria R."/>
            <person name="Formenti G."/>
            <person name="Sims Y."/>
            <person name="Smith T.P."/>
            <person name="Tracey A."/>
            <person name="Wood J.M.D."/>
            <person name="Zagrodzka Z.B."/>
            <person name="Johannesson K."/>
            <person name="Butlin R.K."/>
            <person name="Leder E.H."/>
        </authorList>
    </citation>
    <scope>NUCLEOTIDE SEQUENCE [LARGE SCALE GENOMIC DNA]</scope>
    <source>
        <strain evidence="7">Snail1</strain>
        <tissue evidence="7">Muscle</tissue>
    </source>
</reference>
<dbReference type="InterPro" id="IPR058699">
    <property type="entry name" value="RRM_LARP4/4B"/>
</dbReference>
<evidence type="ECO:0000256" key="1">
    <source>
        <dbReference type="ARBA" id="ARBA00022553"/>
    </source>
</evidence>
<feature type="compositionally biased region" description="Low complexity" evidence="4">
    <location>
        <begin position="788"/>
        <end position="852"/>
    </location>
</feature>
<dbReference type="CDD" id="cd12430">
    <property type="entry name" value="RRM_LARP4_5_like"/>
    <property type="match status" value="1"/>
</dbReference>
<feature type="region of interest" description="Disordered" evidence="4">
    <location>
        <begin position="420"/>
        <end position="440"/>
    </location>
</feature>
<dbReference type="InterPro" id="IPR035979">
    <property type="entry name" value="RBD_domain_sf"/>
</dbReference>
<feature type="compositionally biased region" description="Polar residues" evidence="4">
    <location>
        <begin position="863"/>
        <end position="876"/>
    </location>
</feature>
<dbReference type="PANTHER" id="PTHR22792:SF131">
    <property type="entry name" value="LA-RELATED PROTEIN LARP4B"/>
    <property type="match status" value="1"/>
</dbReference>
<name>A0AAN9BVZ5_9CAEN</name>
<evidence type="ECO:0000256" key="3">
    <source>
        <dbReference type="PROSITE-ProRule" id="PRU00332"/>
    </source>
</evidence>
<feature type="compositionally biased region" description="Polar residues" evidence="4">
    <location>
        <begin position="935"/>
        <end position="945"/>
    </location>
</feature>
<evidence type="ECO:0000313" key="7">
    <source>
        <dbReference type="EMBL" id="KAK7112867.1"/>
    </source>
</evidence>
<evidence type="ECO:0000313" key="8">
    <source>
        <dbReference type="Proteomes" id="UP001374579"/>
    </source>
</evidence>
<feature type="compositionally biased region" description="Low complexity" evidence="4">
    <location>
        <begin position="750"/>
        <end position="779"/>
    </location>
</feature>
<dbReference type="SMART" id="SM00360">
    <property type="entry name" value="RRM"/>
    <property type="match status" value="1"/>
</dbReference>
<dbReference type="Proteomes" id="UP001374579">
    <property type="component" value="Unassembled WGS sequence"/>
</dbReference>
<evidence type="ECO:0000259" key="5">
    <source>
        <dbReference type="PROSITE" id="PS50102"/>
    </source>
</evidence>
<feature type="region of interest" description="Disordered" evidence="4">
    <location>
        <begin position="620"/>
        <end position="1012"/>
    </location>
</feature>
<feature type="compositionally biased region" description="Low complexity" evidence="4">
    <location>
        <begin position="557"/>
        <end position="572"/>
    </location>
</feature>
<organism evidence="7 8">
    <name type="scientific">Littorina saxatilis</name>
    <dbReference type="NCBI Taxonomy" id="31220"/>
    <lineage>
        <taxon>Eukaryota</taxon>
        <taxon>Metazoa</taxon>
        <taxon>Spiralia</taxon>
        <taxon>Lophotrochozoa</taxon>
        <taxon>Mollusca</taxon>
        <taxon>Gastropoda</taxon>
        <taxon>Caenogastropoda</taxon>
        <taxon>Littorinimorpha</taxon>
        <taxon>Littorinoidea</taxon>
        <taxon>Littorinidae</taxon>
        <taxon>Littorina</taxon>
    </lineage>
</organism>
<proteinExistence type="predicted"/>
<keyword evidence="1" id="KW-0597">Phosphoprotein</keyword>
<dbReference type="SUPFAM" id="SSF46785">
    <property type="entry name" value="Winged helix' DNA-binding domain"/>
    <property type="match status" value="1"/>
</dbReference>
<dbReference type="InterPro" id="IPR012677">
    <property type="entry name" value="Nucleotide-bd_a/b_plait_sf"/>
</dbReference>
<feature type="region of interest" description="Disordered" evidence="4">
    <location>
        <begin position="512"/>
        <end position="602"/>
    </location>
</feature>
<feature type="compositionally biased region" description="Basic and acidic residues" evidence="4">
    <location>
        <begin position="688"/>
        <end position="701"/>
    </location>
</feature>
<dbReference type="GO" id="GO:0005829">
    <property type="term" value="C:cytosol"/>
    <property type="evidence" value="ECO:0007669"/>
    <property type="project" value="TreeGrafter"/>
</dbReference>
<evidence type="ECO:0000256" key="4">
    <source>
        <dbReference type="SAM" id="MobiDB-lite"/>
    </source>
</evidence>
<accession>A0AAN9BVZ5</accession>
<feature type="compositionally biased region" description="Basic and acidic residues" evidence="4">
    <location>
        <begin position="1"/>
        <end position="10"/>
    </location>
</feature>
<protein>
    <recommendedName>
        <fullName evidence="9">HTH La-type RNA-binding domain-containing protein</fullName>
    </recommendedName>
</protein>
<feature type="region of interest" description="Disordered" evidence="4">
    <location>
        <begin position="1"/>
        <end position="26"/>
    </location>
</feature>
<feature type="domain" description="RRM" evidence="5">
    <location>
        <begin position="340"/>
        <end position="415"/>
    </location>
</feature>
<feature type="compositionally biased region" description="Low complexity" evidence="4">
    <location>
        <begin position="907"/>
        <end position="934"/>
    </location>
</feature>
<dbReference type="InterPro" id="IPR036390">
    <property type="entry name" value="WH_DNA-bd_sf"/>
</dbReference>
<dbReference type="InterPro" id="IPR036388">
    <property type="entry name" value="WH-like_DNA-bd_sf"/>
</dbReference>
<dbReference type="EMBL" id="JBAMIC010000002">
    <property type="protein sequence ID" value="KAK7112867.1"/>
    <property type="molecule type" value="Genomic_DNA"/>
</dbReference>
<dbReference type="InterPro" id="IPR006630">
    <property type="entry name" value="La_HTH"/>
</dbReference>
<dbReference type="AlphaFoldDB" id="A0AAN9BVZ5"/>
<feature type="compositionally biased region" description="Polar residues" evidence="4">
    <location>
        <begin position="711"/>
        <end position="720"/>
    </location>
</feature>
<keyword evidence="8" id="KW-1185">Reference proteome</keyword>
<gene>
    <name evidence="7" type="ORF">V1264_012249</name>
</gene>
<feature type="region of interest" description="Disordered" evidence="4">
    <location>
        <begin position="211"/>
        <end position="254"/>
    </location>
</feature>
<sequence length="1012" mass="108381">MTSDRQDSDLKNSVQKTGTGLNPNADTFFYHKAVTPTVDKGWEPGEEFLTNGDIKQDEVGGGFSPGDSPVSDSPPAPMVEDGLDLGPPPQEFVPARSPPQEFVPARPPPQEFVPARPPPQEFVPARRPPQEFVPARPLPQEFVPARLPPQEFVPARSPPQEFVPAEPMVGTQDGITMVMGGEAPVVLVDEEGGVGADQVMVDVPLPQGDLVGPPPPPPAVSTASAPLANGYGPGPQDSQEAGALGTQVPETSVPTSPTEIRKLLLAQLEYYFSRVNLVQDHYLQSQMDGDQYVPISTIANFNQVVKLTRDYDLIVEILRSSKLVQVDETGTKVRPKHNRSVLMLREIPETTSKSEVEELFNSEHCPKLVSCEFAHNGYWYITFNTDEEARDAYVYLRQYEVKFKDKPVLARIKAKPLVRAGGSPQFPPSKNPSQQQQDPAVPFMRQQQPQYPVLTPMSQFVNQQQVQQTVQPFLYNFQTMMPGWGAPGSAPHTFLDPGAMLAMNGYQATSIKPSANHNRMFPVRNNNNRGPARSHNRPPSTGSDKNMDSRPGDRGHSNNSSANNTRASPRSNISQHSSDPHPPPFSRSRNDGTSSISNSANGHFNSQLHAAIAAAAPTPLVPEESLPPHHHVHVPAQPPVSNKVDSISAPPGQQNRKHYSDSRRGNNFRRSRRNDDGAKNSRSNANHGGKDGKPHEPHFELEATSFPPLPGSTNNSSSSDAPEGNKLSDVVKGTARPHSRLEEKPKPALAPSGTPTASPLSAAASTPVAAPVSVADSTPTSQLTGSNTTMTAAAVVSAVGSPSMPKETEASSSPSAASHNAAPASATAVEPSAHPSKTSKTSSHSTASAAKPVVEATVAPKQATVSTAAAKQTPASNPMLAAPNPSAEPPKLSYAQMVARKQQAENAARQQSAEEGASSQASSSSSSAARSSAQTTLREQSQTQTSASVSASSAPPKSASASARPPAREPQRKDFDPKDQRFPGGRRAKENRDNRPRFDRRRSDRDVKVPAK</sequence>
<dbReference type="InterPro" id="IPR045180">
    <property type="entry name" value="La_dom_prot"/>
</dbReference>
<dbReference type="PROSITE" id="PS50961">
    <property type="entry name" value="HTH_LA"/>
    <property type="match status" value="1"/>
</dbReference>
<dbReference type="Gene3D" id="1.10.10.10">
    <property type="entry name" value="Winged helix-like DNA-binding domain superfamily/Winged helix DNA-binding domain"/>
    <property type="match status" value="1"/>
</dbReference>